<comment type="cofactor">
    <cofactor evidence="1 4">
        <name>a divalent metal cation</name>
        <dbReference type="ChEBI" id="CHEBI:60240"/>
    </cofactor>
</comment>
<accession>A0ABQ4UTL4</accession>
<dbReference type="Gene3D" id="3.90.950.10">
    <property type="match status" value="1"/>
</dbReference>
<feature type="site" description="Important for substrate specificity" evidence="4">
    <location>
        <position position="36"/>
    </location>
</feature>
<feature type="site" description="Important for substrate specificity" evidence="4">
    <location>
        <position position="184"/>
    </location>
</feature>
<gene>
    <name evidence="6" type="primary">yhdE</name>
    <name evidence="6" type="ORF">BGCPKDLD_1647</name>
</gene>
<sequence length="228" mass="24537">MRKTTAMTDHSTAQGTPPISGAPARPLLVLASASPRRLALLQQVGIEPDALLPADIDEAPRKSESPRELARRLAREKLEAAQAAARRREDLRSAYLVSADTVVAVGRRVLPKAETLDEAADCLRLLSGRAHRVYTGVCVLSPKDRLRERMVETRVRFKRLSTREIEGYLSSGEWRGKAGGYAIQGLAGAFAVKLVGSYSGVVGLPLNETISLLEGEGFPVRGAWGAAA</sequence>
<reference evidence="6" key="2">
    <citation type="submission" date="2021-08" db="EMBL/GenBank/DDBJ databases">
        <authorList>
            <person name="Tani A."/>
            <person name="Ola A."/>
            <person name="Ogura Y."/>
            <person name="Katsura K."/>
            <person name="Hayashi T."/>
        </authorList>
    </citation>
    <scope>NUCLEOTIDE SEQUENCE</scope>
    <source>
        <strain evidence="6">DSM 14458</strain>
    </source>
</reference>
<keyword evidence="2 4" id="KW-0378">Hydrolase</keyword>
<dbReference type="InterPro" id="IPR029001">
    <property type="entry name" value="ITPase-like_fam"/>
</dbReference>
<dbReference type="PIRSF" id="PIRSF006305">
    <property type="entry name" value="Maf"/>
    <property type="match status" value="1"/>
</dbReference>
<dbReference type="SUPFAM" id="SSF52972">
    <property type="entry name" value="ITPase-like"/>
    <property type="match status" value="1"/>
</dbReference>
<comment type="catalytic activity">
    <reaction evidence="4">
        <text>dTTP + H2O = dTMP + diphosphate + H(+)</text>
        <dbReference type="Rhea" id="RHEA:28534"/>
        <dbReference type="ChEBI" id="CHEBI:15377"/>
        <dbReference type="ChEBI" id="CHEBI:15378"/>
        <dbReference type="ChEBI" id="CHEBI:33019"/>
        <dbReference type="ChEBI" id="CHEBI:37568"/>
        <dbReference type="ChEBI" id="CHEBI:63528"/>
        <dbReference type="EC" id="3.6.1.9"/>
    </reaction>
</comment>
<comment type="subcellular location">
    <subcellularLocation>
        <location evidence="4">Cytoplasm</location>
    </subcellularLocation>
</comment>
<dbReference type="CDD" id="cd00555">
    <property type="entry name" value="Maf"/>
    <property type="match status" value="1"/>
</dbReference>
<dbReference type="PANTHER" id="PTHR43213">
    <property type="entry name" value="BIFUNCTIONAL DTTP/UTP PYROPHOSPHATASE/METHYLTRANSFERASE PROTEIN-RELATED"/>
    <property type="match status" value="1"/>
</dbReference>
<evidence type="ECO:0000256" key="5">
    <source>
        <dbReference type="SAM" id="MobiDB-lite"/>
    </source>
</evidence>
<evidence type="ECO:0000313" key="7">
    <source>
        <dbReference type="Proteomes" id="UP001055093"/>
    </source>
</evidence>
<dbReference type="PANTHER" id="PTHR43213:SF5">
    <property type="entry name" value="BIFUNCTIONAL DTTP_UTP PYROPHOSPHATASE_METHYLTRANSFERASE PROTEIN-RELATED"/>
    <property type="match status" value="1"/>
</dbReference>
<evidence type="ECO:0000256" key="1">
    <source>
        <dbReference type="ARBA" id="ARBA00001968"/>
    </source>
</evidence>
<feature type="region of interest" description="Disordered" evidence="5">
    <location>
        <begin position="1"/>
        <end position="23"/>
    </location>
</feature>
<protein>
    <recommendedName>
        <fullName evidence="4">dTTP/UTP pyrophosphatase</fullName>
        <shortName evidence="4">dTTPase/UTPase</shortName>
        <ecNumber evidence="4">3.6.1.9</ecNumber>
    </recommendedName>
    <alternativeName>
        <fullName evidence="4">Nucleoside triphosphate pyrophosphatase</fullName>
    </alternativeName>
    <alternativeName>
        <fullName evidence="4">Nucleotide pyrophosphatase</fullName>
        <shortName evidence="4">Nucleotide PPase</shortName>
    </alternativeName>
</protein>
<dbReference type="HAMAP" id="MF_00528">
    <property type="entry name" value="Maf"/>
    <property type="match status" value="1"/>
</dbReference>
<dbReference type="NCBIfam" id="NF002401">
    <property type="entry name" value="PRK01441.1"/>
    <property type="match status" value="1"/>
</dbReference>
<comment type="function">
    <text evidence="4">Nucleoside triphosphate pyrophosphatase that hydrolyzes dTTP and UTP. May have a dual role in cell division arrest and in preventing the incorporation of modified nucleotides into cellular nucleic acids.</text>
</comment>
<comment type="similarity">
    <text evidence="4">Belongs to the Maf family. YhdE subfamily.</text>
</comment>
<comment type="caution">
    <text evidence="6">The sequence shown here is derived from an EMBL/GenBank/DDBJ whole genome shotgun (WGS) entry which is preliminary data.</text>
</comment>
<dbReference type="NCBIfam" id="TIGR00172">
    <property type="entry name" value="maf"/>
    <property type="match status" value="1"/>
</dbReference>
<evidence type="ECO:0000256" key="3">
    <source>
        <dbReference type="ARBA" id="ARBA00023080"/>
    </source>
</evidence>
<name>A0ABQ4UTL4_9HYPH</name>
<keyword evidence="4" id="KW-0963">Cytoplasm</keyword>
<comment type="caution">
    <text evidence="4">Lacks conserved residue(s) required for the propagation of feature annotation.</text>
</comment>
<evidence type="ECO:0000313" key="6">
    <source>
        <dbReference type="EMBL" id="GJE75070.1"/>
    </source>
</evidence>
<keyword evidence="3 4" id="KW-0546">Nucleotide metabolism</keyword>
<organism evidence="6 7">
    <name type="scientific">Methylorubrum suomiense</name>
    <dbReference type="NCBI Taxonomy" id="144191"/>
    <lineage>
        <taxon>Bacteria</taxon>
        <taxon>Pseudomonadati</taxon>
        <taxon>Pseudomonadota</taxon>
        <taxon>Alphaproteobacteria</taxon>
        <taxon>Hyphomicrobiales</taxon>
        <taxon>Methylobacteriaceae</taxon>
        <taxon>Methylorubrum</taxon>
    </lineage>
</organism>
<feature type="site" description="Important for substrate specificity" evidence="4">
    <location>
        <position position="101"/>
    </location>
</feature>
<evidence type="ECO:0000256" key="2">
    <source>
        <dbReference type="ARBA" id="ARBA00022801"/>
    </source>
</evidence>
<feature type="compositionally biased region" description="Polar residues" evidence="5">
    <location>
        <begin position="1"/>
        <end position="17"/>
    </location>
</feature>
<evidence type="ECO:0000256" key="4">
    <source>
        <dbReference type="HAMAP-Rule" id="MF_00528"/>
    </source>
</evidence>
<dbReference type="Pfam" id="PF02545">
    <property type="entry name" value="Maf"/>
    <property type="match status" value="1"/>
</dbReference>
<dbReference type="EMBL" id="BPRE01000004">
    <property type="protein sequence ID" value="GJE75070.1"/>
    <property type="molecule type" value="Genomic_DNA"/>
</dbReference>
<keyword evidence="7" id="KW-1185">Reference proteome</keyword>
<feature type="active site" description="Proton acceptor" evidence="4">
    <location>
        <position position="100"/>
    </location>
</feature>
<dbReference type="EC" id="3.6.1.9" evidence="4"/>
<comment type="catalytic activity">
    <reaction evidence="4">
        <text>UTP + H2O = UMP + diphosphate + H(+)</text>
        <dbReference type="Rhea" id="RHEA:29395"/>
        <dbReference type="ChEBI" id="CHEBI:15377"/>
        <dbReference type="ChEBI" id="CHEBI:15378"/>
        <dbReference type="ChEBI" id="CHEBI:33019"/>
        <dbReference type="ChEBI" id="CHEBI:46398"/>
        <dbReference type="ChEBI" id="CHEBI:57865"/>
        <dbReference type="EC" id="3.6.1.9"/>
    </reaction>
</comment>
<reference evidence="6" key="1">
    <citation type="journal article" date="2021" name="Front. Microbiol.">
        <title>Comprehensive Comparative Genomics and Phenotyping of Methylobacterium Species.</title>
        <authorList>
            <person name="Alessa O."/>
            <person name="Ogura Y."/>
            <person name="Fujitani Y."/>
            <person name="Takami H."/>
            <person name="Hayashi T."/>
            <person name="Sahin N."/>
            <person name="Tani A."/>
        </authorList>
    </citation>
    <scope>NUCLEOTIDE SEQUENCE</scope>
    <source>
        <strain evidence="6">DSM 14458</strain>
    </source>
</reference>
<dbReference type="Proteomes" id="UP001055093">
    <property type="component" value="Unassembled WGS sequence"/>
</dbReference>
<proteinExistence type="inferred from homology"/>
<dbReference type="InterPro" id="IPR003697">
    <property type="entry name" value="Maf-like"/>
</dbReference>